<keyword evidence="1" id="KW-0812">Transmembrane</keyword>
<dbReference type="EMBL" id="CM001403">
    <property type="protein sequence ID" value="EHQ26906.1"/>
    <property type="molecule type" value="Genomic_DNA"/>
</dbReference>
<dbReference type="HOGENOM" id="CLU_1979622_0_0_10"/>
<keyword evidence="1" id="KW-1133">Transmembrane helix</keyword>
<organism evidence="2 3">
    <name type="scientific">Mucilaginibacter paludis DSM 18603</name>
    <dbReference type="NCBI Taxonomy" id="714943"/>
    <lineage>
        <taxon>Bacteria</taxon>
        <taxon>Pseudomonadati</taxon>
        <taxon>Bacteroidota</taxon>
        <taxon>Sphingobacteriia</taxon>
        <taxon>Sphingobacteriales</taxon>
        <taxon>Sphingobacteriaceae</taxon>
        <taxon>Mucilaginibacter</taxon>
    </lineage>
</organism>
<dbReference type="Proteomes" id="UP000002774">
    <property type="component" value="Chromosome"/>
</dbReference>
<feature type="transmembrane region" description="Helical" evidence="1">
    <location>
        <begin position="12"/>
        <end position="33"/>
    </location>
</feature>
<keyword evidence="3" id="KW-1185">Reference proteome</keyword>
<dbReference type="AlphaFoldDB" id="H1Y8N4"/>
<protein>
    <submittedName>
        <fullName evidence="2">Uncharacterized protein</fullName>
    </submittedName>
</protein>
<evidence type="ECO:0000313" key="2">
    <source>
        <dbReference type="EMBL" id="EHQ26906.1"/>
    </source>
</evidence>
<accession>H1Y8N4</accession>
<reference evidence="2" key="1">
    <citation type="submission" date="2011-09" db="EMBL/GenBank/DDBJ databases">
        <title>The permanent draft genome of Mucilaginibacter paludis DSM 18603.</title>
        <authorList>
            <consortium name="US DOE Joint Genome Institute (JGI-PGF)"/>
            <person name="Lucas S."/>
            <person name="Han J."/>
            <person name="Lapidus A."/>
            <person name="Bruce D."/>
            <person name="Goodwin L."/>
            <person name="Pitluck S."/>
            <person name="Peters L."/>
            <person name="Kyrpides N."/>
            <person name="Mavromatis K."/>
            <person name="Ivanova N."/>
            <person name="Mikhailova N."/>
            <person name="Held B."/>
            <person name="Detter J.C."/>
            <person name="Tapia R."/>
            <person name="Han C."/>
            <person name="Land M."/>
            <person name="Hauser L."/>
            <person name="Markowitz V."/>
            <person name="Cheng J.-F."/>
            <person name="Hugenholtz P."/>
            <person name="Woyke T."/>
            <person name="Wu D."/>
            <person name="Tindall B."/>
            <person name="Brambilla E."/>
            <person name="Klenk H.-P."/>
            <person name="Eisen J.A."/>
        </authorList>
    </citation>
    <scope>NUCLEOTIDE SEQUENCE [LARGE SCALE GENOMIC DNA]</scope>
    <source>
        <strain evidence="2">DSM 18603</strain>
    </source>
</reference>
<dbReference type="OrthoDB" id="1255314at2"/>
<gene>
    <name evidence="2" type="ORF">Mucpa_2795</name>
</gene>
<feature type="transmembrane region" description="Helical" evidence="1">
    <location>
        <begin position="75"/>
        <end position="97"/>
    </location>
</feature>
<keyword evidence="1" id="KW-0472">Membrane</keyword>
<dbReference type="STRING" id="714943.Mucpa_2795"/>
<name>H1Y8N4_9SPHI</name>
<dbReference type="RefSeq" id="WP_008507144.1">
    <property type="nucleotide sequence ID" value="NZ_CM001403.1"/>
</dbReference>
<feature type="transmembrane region" description="Helical" evidence="1">
    <location>
        <begin position="109"/>
        <end position="127"/>
    </location>
</feature>
<sequence>MIFIKLNTKTKINLIIQCVGMLTGTATHLLWIINNGFLSEKYNAPVLSTFFWDSLTFLDPIAAILLILKPKTGIWVVAVIVVVDVLHNGNICFRALLSEPQSFTNWIKNNWMLWTQVFFGLFVIISFKNNWEELKFKNTHTG</sequence>
<feature type="transmembrane region" description="Helical" evidence="1">
    <location>
        <begin position="45"/>
        <end position="68"/>
    </location>
</feature>
<evidence type="ECO:0000256" key="1">
    <source>
        <dbReference type="SAM" id="Phobius"/>
    </source>
</evidence>
<evidence type="ECO:0000313" key="3">
    <source>
        <dbReference type="Proteomes" id="UP000002774"/>
    </source>
</evidence>
<proteinExistence type="predicted"/>